<keyword evidence="2" id="KW-0812">Transmembrane</keyword>
<evidence type="ECO:0000313" key="3">
    <source>
        <dbReference type="EMBL" id="VBB18984.1"/>
    </source>
</evidence>
<comment type="caution">
    <text evidence="3">The sequence shown here is derived from an EMBL/GenBank/DDBJ whole genome shotgun (WGS) entry which is preliminary data.</text>
</comment>
<evidence type="ECO:0000313" key="4">
    <source>
        <dbReference type="Proteomes" id="UP000594342"/>
    </source>
</evidence>
<sequence length="236" mass="25692">MLNITIFPSVDIYCIYTRFMNTSIDNSSIGSTDTSSSMMSSSMTSNLPSAPTTVSTTTSALSMQPPVLPSAQAVVTSVASTTGRNYGALVGKTVADVYNVSDPSVVMLSTDTTYDFLKITENIKKATLSQKSPSVFVLPNTSITIEYTDGKSRVVTNKSTRGDVIHVNGDHVTKLTLVRVKPVETVQSAQPMIQTTDLTKKVEGFDIDCRTVTFTYYDLLVIIMIALIAYYVFRKD</sequence>
<accession>A0A5K0UBQ5</accession>
<proteinExistence type="predicted"/>
<gene>
    <name evidence="3" type="ORF">YASMINEVIRUS_1516</name>
</gene>
<evidence type="ECO:0000256" key="2">
    <source>
        <dbReference type="SAM" id="Phobius"/>
    </source>
</evidence>
<protein>
    <submittedName>
        <fullName evidence="3">Uncharacterized protein</fullName>
    </submittedName>
</protein>
<feature type="region of interest" description="Disordered" evidence="1">
    <location>
        <begin position="28"/>
        <end position="56"/>
    </location>
</feature>
<evidence type="ECO:0000256" key="1">
    <source>
        <dbReference type="SAM" id="MobiDB-lite"/>
    </source>
</evidence>
<organism evidence="3 4">
    <name type="scientific">Yasminevirus sp. GU-2018</name>
    <dbReference type="NCBI Taxonomy" id="2420051"/>
    <lineage>
        <taxon>Viruses</taxon>
        <taxon>Varidnaviria</taxon>
        <taxon>Bamfordvirae</taxon>
        <taxon>Nucleocytoviricota</taxon>
        <taxon>Megaviricetes</taxon>
        <taxon>Imitervirales</taxon>
        <taxon>Mimiviridae</taxon>
        <taxon>Klosneuvirinae</taxon>
        <taxon>Yasminevirus</taxon>
        <taxon>Yasminevirus saudimassiliense</taxon>
    </lineage>
</organism>
<dbReference type="Proteomes" id="UP000594342">
    <property type="component" value="Unassembled WGS sequence"/>
</dbReference>
<reference evidence="3 4" key="1">
    <citation type="submission" date="2018-10" db="EMBL/GenBank/DDBJ databases">
        <authorList>
            <consortium name="IHU Genomes"/>
        </authorList>
    </citation>
    <scope>NUCLEOTIDE SEQUENCE [LARGE SCALE GENOMIC DNA]</scope>
    <source>
        <strain evidence="3 4">A1</strain>
    </source>
</reference>
<keyword evidence="4" id="KW-1185">Reference proteome</keyword>
<name>A0A5K0UBQ5_9VIRU</name>
<dbReference type="EMBL" id="UPSH01000002">
    <property type="protein sequence ID" value="VBB18984.1"/>
    <property type="molecule type" value="Genomic_DNA"/>
</dbReference>
<keyword evidence="2" id="KW-1133">Transmembrane helix</keyword>
<feature type="transmembrane region" description="Helical" evidence="2">
    <location>
        <begin position="214"/>
        <end position="233"/>
    </location>
</feature>
<keyword evidence="2" id="KW-0472">Membrane</keyword>